<name>A0ACC0Z887_9ROSI</name>
<evidence type="ECO:0000313" key="1">
    <source>
        <dbReference type="EMBL" id="KAJ0046610.1"/>
    </source>
</evidence>
<gene>
    <name evidence="1" type="ORF">Pint_05704</name>
</gene>
<dbReference type="EMBL" id="CM047738">
    <property type="protein sequence ID" value="KAJ0046610.1"/>
    <property type="molecule type" value="Genomic_DNA"/>
</dbReference>
<reference evidence="2" key="1">
    <citation type="journal article" date="2023" name="G3 (Bethesda)">
        <title>Genome assembly and association tests identify interacting loci associated with vigor, precocity, and sex in interspecific pistachio rootstocks.</title>
        <authorList>
            <person name="Palmer W."/>
            <person name="Jacygrad E."/>
            <person name="Sagayaradj S."/>
            <person name="Cavanaugh K."/>
            <person name="Han R."/>
            <person name="Bertier L."/>
            <person name="Beede B."/>
            <person name="Kafkas S."/>
            <person name="Golino D."/>
            <person name="Preece J."/>
            <person name="Michelmore R."/>
        </authorList>
    </citation>
    <scope>NUCLEOTIDE SEQUENCE [LARGE SCALE GENOMIC DNA]</scope>
</reference>
<dbReference type="Proteomes" id="UP001163603">
    <property type="component" value="Chromosome 3"/>
</dbReference>
<comment type="caution">
    <text evidence="1">The sequence shown here is derived from an EMBL/GenBank/DDBJ whole genome shotgun (WGS) entry which is preliminary data.</text>
</comment>
<accession>A0ACC0Z887</accession>
<keyword evidence="2" id="KW-1185">Reference proteome</keyword>
<proteinExistence type="predicted"/>
<evidence type="ECO:0000313" key="2">
    <source>
        <dbReference type="Proteomes" id="UP001163603"/>
    </source>
</evidence>
<protein>
    <submittedName>
        <fullName evidence="1">Uncharacterized protein</fullName>
    </submittedName>
</protein>
<organism evidence="1 2">
    <name type="scientific">Pistacia integerrima</name>
    <dbReference type="NCBI Taxonomy" id="434235"/>
    <lineage>
        <taxon>Eukaryota</taxon>
        <taxon>Viridiplantae</taxon>
        <taxon>Streptophyta</taxon>
        <taxon>Embryophyta</taxon>
        <taxon>Tracheophyta</taxon>
        <taxon>Spermatophyta</taxon>
        <taxon>Magnoliopsida</taxon>
        <taxon>eudicotyledons</taxon>
        <taxon>Gunneridae</taxon>
        <taxon>Pentapetalae</taxon>
        <taxon>rosids</taxon>
        <taxon>malvids</taxon>
        <taxon>Sapindales</taxon>
        <taxon>Anacardiaceae</taxon>
        <taxon>Pistacia</taxon>
    </lineage>
</organism>
<sequence length="567" mass="62784">MSSFRSYGKVDALDQVRLEARRKTRRRIAIISLSSVLLIGIIVAAVVGTRASKDPGEHSKNVFGAIPALIKAACDVTLYKDSCYSNLSNATKDSSMTPKDVFKLSMRVAWNELSKASEYFSENGNDYSSVTTGNFSVAAWKNCKELLGLALDHVNDSIYAIDSVDDLKTWLSSAGTYQQTCIDGFEEESEGKKTVTFHLKNSTELISNSLAIISWIAKITKSVQLRRLMNNPEGENKPSWLKSRDHRMLIESSNHLKKAANVVVAKDGTGGYKTISAALKAVPDKSKKRFIIYVKKGNYTENVRVEKPKQNVMIIGDGMNQTIVSGSLNFVDGTPTFSTATFAVFGKGFIARDMGFRNTAGPQKHQAVALMASADQVVFYQCQIDAFQDSLYTHSNRQFYRECDIYGTIDFIFGNSAVVLQNCNILARKPMQGQKNTITAQGKVDPNQNTGISIQNCTISPYGNLTGVNTFLGRPWKNYSTTVFMQSIMGNLIHPKGWLPWTGDSAPDTIFYAEYENFGPGASTKNRVKWKGLRKISTKQAEKFTVKAFLQGKKWISDAGVRYKPGL</sequence>